<evidence type="ECO:0000313" key="2">
    <source>
        <dbReference type="Proteomes" id="UP000015104"/>
    </source>
</evidence>
<dbReference type="EMBL" id="CAEY01000573">
    <property type="status" value="NOT_ANNOTATED_CDS"/>
    <property type="molecule type" value="Genomic_DNA"/>
</dbReference>
<keyword evidence="2" id="KW-1185">Reference proteome</keyword>
<evidence type="ECO:0000313" key="1">
    <source>
        <dbReference type="EnsemblMetazoa" id="tetur22g00040.1"/>
    </source>
</evidence>
<name>T1KUI1_TETUR</name>
<organism evidence="1 2">
    <name type="scientific">Tetranychus urticae</name>
    <name type="common">Two-spotted spider mite</name>
    <dbReference type="NCBI Taxonomy" id="32264"/>
    <lineage>
        <taxon>Eukaryota</taxon>
        <taxon>Metazoa</taxon>
        <taxon>Ecdysozoa</taxon>
        <taxon>Arthropoda</taxon>
        <taxon>Chelicerata</taxon>
        <taxon>Arachnida</taxon>
        <taxon>Acari</taxon>
        <taxon>Acariformes</taxon>
        <taxon>Trombidiformes</taxon>
        <taxon>Prostigmata</taxon>
        <taxon>Eleutherengona</taxon>
        <taxon>Raphignathae</taxon>
        <taxon>Tetranychoidea</taxon>
        <taxon>Tetranychidae</taxon>
        <taxon>Tetranychus</taxon>
    </lineage>
</organism>
<dbReference type="AlphaFoldDB" id="T1KUI1"/>
<dbReference type="HOGENOM" id="CLU_2389035_0_0_1"/>
<sequence>MPKFYSRSKRRSGYNELTIIKKANIKVLSYLNELRESDMGSCGFDLLPFLDNFHIVKWTNNWRPRISTYLVSVSNYELVDQLTTTDSSESGGDN</sequence>
<dbReference type="EnsemblMetazoa" id="tetur22g00040.1">
    <property type="protein sequence ID" value="tetur22g00040.1"/>
    <property type="gene ID" value="tetur22g00040"/>
</dbReference>
<dbReference type="Proteomes" id="UP000015104">
    <property type="component" value="Unassembled WGS sequence"/>
</dbReference>
<proteinExistence type="predicted"/>
<accession>T1KUI1</accession>
<reference evidence="2" key="1">
    <citation type="submission" date="2011-08" db="EMBL/GenBank/DDBJ databases">
        <authorList>
            <person name="Rombauts S."/>
        </authorList>
    </citation>
    <scope>NUCLEOTIDE SEQUENCE</scope>
    <source>
        <strain evidence="2">London</strain>
    </source>
</reference>
<reference evidence="1" key="2">
    <citation type="submission" date="2015-06" db="UniProtKB">
        <authorList>
            <consortium name="EnsemblMetazoa"/>
        </authorList>
    </citation>
    <scope>IDENTIFICATION</scope>
</reference>
<protein>
    <submittedName>
        <fullName evidence="1">Uncharacterized protein</fullName>
    </submittedName>
</protein>